<organism evidence="1">
    <name type="scientific">Dichomitus squalens</name>
    <dbReference type="NCBI Taxonomy" id="114155"/>
    <lineage>
        <taxon>Eukaryota</taxon>
        <taxon>Fungi</taxon>
        <taxon>Dikarya</taxon>
        <taxon>Basidiomycota</taxon>
        <taxon>Agaricomycotina</taxon>
        <taxon>Agaricomycetes</taxon>
        <taxon>Polyporales</taxon>
        <taxon>Polyporaceae</taxon>
        <taxon>Dichomitus</taxon>
    </lineage>
</organism>
<sequence>MLSNSRQCAILAHSVLRVCLSQSYTPGHGEPRRRSHATLAVKVRERFLRPTAGVAQEGTASRSTMRLAIIFCLPLLWRGTQNNCGLARGLRSVVLDVAS</sequence>
<reference evidence="1" key="1">
    <citation type="submission" date="2019-01" db="EMBL/GenBank/DDBJ databases">
        <title>Draft genome sequences of three monokaryotic isolates of the white-rot basidiomycete fungus Dichomitus squalens.</title>
        <authorList>
            <consortium name="DOE Joint Genome Institute"/>
            <person name="Lopez S.C."/>
            <person name="Andreopoulos B."/>
            <person name="Pangilinan J."/>
            <person name="Lipzen A."/>
            <person name="Riley R."/>
            <person name="Ahrendt S."/>
            <person name="Ng V."/>
            <person name="Barry K."/>
            <person name="Daum C."/>
            <person name="Grigoriev I.V."/>
            <person name="Hilden K.S."/>
            <person name="Makela M.R."/>
            <person name="de Vries R.P."/>
        </authorList>
    </citation>
    <scope>NUCLEOTIDE SEQUENCE [LARGE SCALE GENOMIC DNA]</scope>
    <source>
        <strain evidence="1">OM18370.1</strain>
    </source>
</reference>
<gene>
    <name evidence="1" type="ORF">BD311DRAFT_767711</name>
</gene>
<dbReference type="Proteomes" id="UP000292957">
    <property type="component" value="Unassembled WGS sequence"/>
</dbReference>
<dbReference type="AlphaFoldDB" id="A0A4Q9MDC1"/>
<proteinExistence type="predicted"/>
<name>A0A4Q9MDC1_9APHY</name>
<accession>A0A4Q9MDC1</accession>
<protein>
    <submittedName>
        <fullName evidence="1">Uncharacterized protein</fullName>
    </submittedName>
</protein>
<evidence type="ECO:0000313" key="1">
    <source>
        <dbReference type="EMBL" id="TBU23806.1"/>
    </source>
</evidence>
<dbReference type="EMBL" id="ML143494">
    <property type="protein sequence ID" value="TBU23806.1"/>
    <property type="molecule type" value="Genomic_DNA"/>
</dbReference>